<organism evidence="1 2">
    <name type="scientific">Paraburkholderia solitsugae</name>
    <dbReference type="NCBI Taxonomy" id="2675748"/>
    <lineage>
        <taxon>Bacteria</taxon>
        <taxon>Pseudomonadati</taxon>
        <taxon>Pseudomonadota</taxon>
        <taxon>Betaproteobacteria</taxon>
        <taxon>Burkholderiales</taxon>
        <taxon>Burkholderiaceae</taxon>
        <taxon>Paraburkholderia</taxon>
    </lineage>
</organism>
<gene>
    <name evidence="1" type="ORF">GNZ12_12540</name>
</gene>
<evidence type="ECO:0000313" key="1">
    <source>
        <dbReference type="EMBL" id="NPT42130.1"/>
    </source>
</evidence>
<reference evidence="1 2" key="1">
    <citation type="submission" date="2019-11" db="EMBL/GenBank/DDBJ databases">
        <title>Metabolism of dissolved organic matter in forest soils.</title>
        <authorList>
            <person name="Cyle K.T."/>
            <person name="Wilhelm R.C."/>
            <person name="Martinez C.E."/>
        </authorList>
    </citation>
    <scope>NUCLEOTIDE SEQUENCE [LARGE SCALE GENOMIC DNA]</scope>
    <source>
        <strain evidence="1 2">1N</strain>
    </source>
</reference>
<proteinExistence type="predicted"/>
<protein>
    <submittedName>
        <fullName evidence="1">Uncharacterized protein</fullName>
    </submittedName>
</protein>
<keyword evidence="2" id="KW-1185">Reference proteome</keyword>
<accession>A0ABX2BPZ5</accession>
<dbReference type="RefSeq" id="WP_172310637.1">
    <property type="nucleotide sequence ID" value="NZ_WOEY01000051.1"/>
</dbReference>
<dbReference type="Proteomes" id="UP000652198">
    <property type="component" value="Unassembled WGS sequence"/>
</dbReference>
<evidence type="ECO:0000313" key="2">
    <source>
        <dbReference type="Proteomes" id="UP000652198"/>
    </source>
</evidence>
<dbReference type="EMBL" id="WOEY01000051">
    <property type="protein sequence ID" value="NPT42130.1"/>
    <property type="molecule type" value="Genomic_DNA"/>
</dbReference>
<sequence>MTTTLYRVPVPYGEDTIEVYGEMDMGWYEWRVVTPTGVTRRDTKNRGYGCAEIALRDALTEA</sequence>
<comment type="caution">
    <text evidence="1">The sequence shown here is derived from an EMBL/GenBank/DDBJ whole genome shotgun (WGS) entry which is preliminary data.</text>
</comment>
<name>A0ABX2BPZ5_9BURK</name>